<name>M9RBE8_9RHOB</name>
<dbReference type="STRING" id="391626.OAN307_c40710"/>
<protein>
    <submittedName>
        <fullName evidence="2">Uncharacterized protein</fullName>
    </submittedName>
</protein>
<evidence type="ECO:0000313" key="2">
    <source>
        <dbReference type="EMBL" id="AGI69482.1"/>
    </source>
</evidence>
<feature type="region of interest" description="Disordered" evidence="1">
    <location>
        <begin position="20"/>
        <end position="56"/>
    </location>
</feature>
<dbReference type="Proteomes" id="UP000005307">
    <property type="component" value="Chromosome"/>
</dbReference>
<feature type="compositionally biased region" description="Basic and acidic residues" evidence="1">
    <location>
        <begin position="37"/>
        <end position="46"/>
    </location>
</feature>
<dbReference type="EMBL" id="CP003740">
    <property type="protein sequence ID" value="AGI69482.1"/>
    <property type="molecule type" value="Genomic_DNA"/>
</dbReference>
<accession>M9RBE8</accession>
<dbReference type="AlphaFoldDB" id="M9RBE8"/>
<organism evidence="2 3">
    <name type="scientific">Octadecabacter antarcticus 307</name>
    <dbReference type="NCBI Taxonomy" id="391626"/>
    <lineage>
        <taxon>Bacteria</taxon>
        <taxon>Pseudomonadati</taxon>
        <taxon>Pseudomonadota</taxon>
        <taxon>Alphaproteobacteria</taxon>
        <taxon>Rhodobacterales</taxon>
        <taxon>Roseobacteraceae</taxon>
        <taxon>Octadecabacter</taxon>
    </lineage>
</organism>
<evidence type="ECO:0000313" key="3">
    <source>
        <dbReference type="Proteomes" id="UP000005307"/>
    </source>
</evidence>
<dbReference type="HOGENOM" id="CLU_1584805_0_0_5"/>
<dbReference type="eggNOG" id="COG3039">
    <property type="taxonomic scope" value="Bacteria"/>
</dbReference>
<gene>
    <name evidence="2" type="ORF">OAN307_c40710</name>
</gene>
<dbReference type="KEGG" id="oat:OAN307_c40710"/>
<evidence type="ECO:0000256" key="1">
    <source>
        <dbReference type="SAM" id="MobiDB-lite"/>
    </source>
</evidence>
<reference evidence="2 3" key="1">
    <citation type="journal article" date="2013" name="PLoS ONE">
        <title>Poles Apart: Arctic and Antarctic Octadecabacter strains Share High Genome Plasticity and a New Type of Xanthorhodopsin.</title>
        <authorList>
            <person name="Vollmers J."/>
            <person name="Voget S."/>
            <person name="Dietrich S."/>
            <person name="Gollnow K."/>
            <person name="Smits M."/>
            <person name="Meyer K."/>
            <person name="Brinkhoff T."/>
            <person name="Simon M."/>
            <person name="Daniel R."/>
        </authorList>
    </citation>
    <scope>NUCLEOTIDE SEQUENCE [LARGE SCALE GENOMIC DNA]</scope>
    <source>
        <strain evidence="2 3">307</strain>
    </source>
</reference>
<proteinExistence type="predicted"/>
<sequence length="169" mass="19004">MVIRPCYHIVLTRSHRIRRSAASRQTVPTTRGFARSGLDRSTELIPRRPSPRKNAKLWKPPFRARRHALSGNGHAWSTSPKRSGAILKVFGACSLAQPNWSPPLEPRRNKPSRDIAAQYPAGQWMHCVKLLGQRLAARDFDRRAAEIQIRAAILNGFTVLGIPRTETVS</sequence>
<keyword evidence="3" id="KW-1185">Reference proteome</keyword>